<accession>A0ACB9LEH2</accession>
<evidence type="ECO:0000313" key="2">
    <source>
        <dbReference type="Proteomes" id="UP000828941"/>
    </source>
</evidence>
<sequence length="284" mass="31360">MKHSHMLSGCLFMLQLILIFNVYEALGCLDRRPSTIAVSKSGGPGTFKTIQSAIDSVPSNNNRWVRILIPAGVYREKVEIPIDKPCIFLRGAGSGSNSTIIEFGDSDNATLSALANDFGAKAITVRNTYNLPPESVEDQIKYGPDRRRAVAVLVNGDRAAFYHCAFQGVQDTLWDANGLHYFHKCNIQGQVDFIWGNGQSIYEQCVILYPENPDGIVSFITAQGRESMNQTSGFVFKKCNITGNGQAYLGRAYKAYSRVIIANSVLTNVVYPTGWFAWDQVGHE</sequence>
<dbReference type="Proteomes" id="UP000828941">
    <property type="component" value="Chromosome 12"/>
</dbReference>
<proteinExistence type="predicted"/>
<name>A0ACB9LEH2_BAUVA</name>
<keyword evidence="2" id="KW-1185">Reference proteome</keyword>
<gene>
    <name evidence="1" type="ORF">L6164_031074</name>
</gene>
<reference evidence="1 2" key="1">
    <citation type="journal article" date="2022" name="DNA Res.">
        <title>Chromosomal-level genome assembly of the orchid tree Bauhinia variegata (Leguminosae; Cercidoideae) supports the allotetraploid origin hypothesis of Bauhinia.</title>
        <authorList>
            <person name="Zhong Y."/>
            <person name="Chen Y."/>
            <person name="Zheng D."/>
            <person name="Pang J."/>
            <person name="Liu Y."/>
            <person name="Luo S."/>
            <person name="Meng S."/>
            <person name="Qian L."/>
            <person name="Wei D."/>
            <person name="Dai S."/>
            <person name="Zhou R."/>
        </authorList>
    </citation>
    <scope>NUCLEOTIDE SEQUENCE [LARGE SCALE GENOMIC DNA]</scope>
    <source>
        <strain evidence="1">BV-YZ2020</strain>
    </source>
</reference>
<protein>
    <submittedName>
        <fullName evidence="1">Uncharacterized protein</fullName>
    </submittedName>
</protein>
<comment type="caution">
    <text evidence="1">The sequence shown here is derived from an EMBL/GenBank/DDBJ whole genome shotgun (WGS) entry which is preliminary data.</text>
</comment>
<organism evidence="1 2">
    <name type="scientific">Bauhinia variegata</name>
    <name type="common">Purple orchid tree</name>
    <name type="synonym">Phanera variegata</name>
    <dbReference type="NCBI Taxonomy" id="167791"/>
    <lineage>
        <taxon>Eukaryota</taxon>
        <taxon>Viridiplantae</taxon>
        <taxon>Streptophyta</taxon>
        <taxon>Embryophyta</taxon>
        <taxon>Tracheophyta</taxon>
        <taxon>Spermatophyta</taxon>
        <taxon>Magnoliopsida</taxon>
        <taxon>eudicotyledons</taxon>
        <taxon>Gunneridae</taxon>
        <taxon>Pentapetalae</taxon>
        <taxon>rosids</taxon>
        <taxon>fabids</taxon>
        <taxon>Fabales</taxon>
        <taxon>Fabaceae</taxon>
        <taxon>Cercidoideae</taxon>
        <taxon>Cercideae</taxon>
        <taxon>Bauhiniinae</taxon>
        <taxon>Bauhinia</taxon>
    </lineage>
</organism>
<evidence type="ECO:0000313" key="1">
    <source>
        <dbReference type="EMBL" id="KAI4307950.1"/>
    </source>
</evidence>
<dbReference type="EMBL" id="CM039437">
    <property type="protein sequence ID" value="KAI4307950.1"/>
    <property type="molecule type" value="Genomic_DNA"/>
</dbReference>